<dbReference type="STRING" id="269796.Rru_A3173"/>
<dbReference type="KEGG" id="rru:Rru_A3173"/>
<keyword evidence="1" id="KW-0805">Transcription regulation</keyword>
<dbReference type="EMBL" id="CP000230">
    <property type="protein sequence ID" value="ABC23968.1"/>
    <property type="molecule type" value="Genomic_DNA"/>
</dbReference>
<dbReference type="PROSITE" id="PS50977">
    <property type="entry name" value="HTH_TETR_2"/>
    <property type="match status" value="1"/>
</dbReference>
<dbReference type="SUPFAM" id="SSF46689">
    <property type="entry name" value="Homeodomain-like"/>
    <property type="match status" value="1"/>
</dbReference>
<keyword evidence="8" id="KW-1185">Reference proteome</keyword>
<feature type="domain" description="HTH tetR-type" evidence="6">
    <location>
        <begin position="24"/>
        <end position="84"/>
    </location>
</feature>
<gene>
    <name evidence="7" type="ordered locus">Rru_A3173</name>
</gene>
<dbReference type="GO" id="GO:0003700">
    <property type="term" value="F:DNA-binding transcription factor activity"/>
    <property type="evidence" value="ECO:0007669"/>
    <property type="project" value="TreeGrafter"/>
</dbReference>
<dbReference type="InterPro" id="IPR011075">
    <property type="entry name" value="TetR_C"/>
</dbReference>
<dbReference type="PATRIC" id="fig|269796.9.peg.3286"/>
<accession>Q2RPH7</accession>
<dbReference type="Gene3D" id="1.10.357.10">
    <property type="entry name" value="Tetracycline Repressor, domain 2"/>
    <property type="match status" value="1"/>
</dbReference>
<sequence>MDPGRPGKGSMEPREPLRPGGRSARIQDSVHRAVRALLGEADRGDVTIPLIAQRAGVTPSTIYRRWGDLAALLADVAAARLRPDGPPADTGDLRGDLEAWAEQLAEELASDAGRAIVRDLLAGGGEGTVCGRCAAYTRAQIEVMLTRASARGEAGPSADRVLDRVVAPIYYRLIFTLPPISGEQAVALIAACFDADSDADAALGGERREGRPR</sequence>
<evidence type="ECO:0000256" key="2">
    <source>
        <dbReference type="ARBA" id="ARBA00023125"/>
    </source>
</evidence>
<dbReference type="AlphaFoldDB" id="Q2RPH7"/>
<dbReference type="Gene3D" id="1.10.10.60">
    <property type="entry name" value="Homeodomain-like"/>
    <property type="match status" value="1"/>
</dbReference>
<dbReference type="HOGENOM" id="CLU_069356_25_2_5"/>
<dbReference type="PANTHER" id="PTHR30055">
    <property type="entry name" value="HTH-TYPE TRANSCRIPTIONAL REGULATOR RUTR"/>
    <property type="match status" value="1"/>
</dbReference>
<evidence type="ECO:0000259" key="6">
    <source>
        <dbReference type="PROSITE" id="PS50977"/>
    </source>
</evidence>
<organism evidence="7 8">
    <name type="scientific">Rhodospirillum rubrum (strain ATCC 11170 / ATH 1.1.1 / DSM 467 / LMG 4362 / NCIMB 8255 / S1)</name>
    <dbReference type="NCBI Taxonomy" id="269796"/>
    <lineage>
        <taxon>Bacteria</taxon>
        <taxon>Pseudomonadati</taxon>
        <taxon>Pseudomonadota</taxon>
        <taxon>Alphaproteobacteria</taxon>
        <taxon>Rhodospirillales</taxon>
        <taxon>Rhodospirillaceae</taxon>
        <taxon>Rhodospirillum</taxon>
    </lineage>
</organism>
<dbReference type="Pfam" id="PF00440">
    <property type="entry name" value="TetR_N"/>
    <property type="match status" value="1"/>
</dbReference>
<dbReference type="PANTHER" id="PTHR30055:SF148">
    <property type="entry name" value="TETR-FAMILY TRANSCRIPTIONAL REGULATOR"/>
    <property type="match status" value="1"/>
</dbReference>
<dbReference type="Proteomes" id="UP000001929">
    <property type="component" value="Chromosome"/>
</dbReference>
<evidence type="ECO:0000313" key="8">
    <source>
        <dbReference type="Proteomes" id="UP000001929"/>
    </source>
</evidence>
<protein>
    <submittedName>
        <fullName evidence="7">Transcriptional regulator, TetR family</fullName>
    </submittedName>
</protein>
<dbReference type="EnsemblBacteria" id="ABC23968">
    <property type="protein sequence ID" value="ABC23968"/>
    <property type="gene ID" value="Rru_A3173"/>
</dbReference>
<evidence type="ECO:0000256" key="1">
    <source>
        <dbReference type="ARBA" id="ARBA00023015"/>
    </source>
</evidence>
<keyword evidence="2 4" id="KW-0238">DNA-binding</keyword>
<dbReference type="PhylomeDB" id="Q2RPH7"/>
<evidence type="ECO:0000256" key="3">
    <source>
        <dbReference type="ARBA" id="ARBA00023163"/>
    </source>
</evidence>
<keyword evidence="3" id="KW-0804">Transcription</keyword>
<reference evidence="7 8" key="1">
    <citation type="journal article" date="2011" name="Stand. Genomic Sci.">
        <title>Complete genome sequence of Rhodospirillum rubrum type strain (S1).</title>
        <authorList>
            <person name="Munk A.C."/>
            <person name="Copeland A."/>
            <person name="Lucas S."/>
            <person name="Lapidus A."/>
            <person name="Del Rio T.G."/>
            <person name="Barry K."/>
            <person name="Detter J.C."/>
            <person name="Hammon N."/>
            <person name="Israni S."/>
            <person name="Pitluck S."/>
            <person name="Brettin T."/>
            <person name="Bruce D."/>
            <person name="Han C."/>
            <person name="Tapia R."/>
            <person name="Gilna P."/>
            <person name="Schmutz J."/>
            <person name="Larimer F."/>
            <person name="Land M."/>
            <person name="Kyrpides N.C."/>
            <person name="Mavromatis K."/>
            <person name="Richardson P."/>
            <person name="Rohde M."/>
            <person name="Goker M."/>
            <person name="Klenk H.P."/>
            <person name="Zhang Y."/>
            <person name="Roberts G.P."/>
            <person name="Reslewic S."/>
            <person name="Schwartz D.C."/>
        </authorList>
    </citation>
    <scope>NUCLEOTIDE SEQUENCE [LARGE SCALE GENOMIC DNA]</scope>
    <source>
        <strain evidence="8">ATCC 11170 / ATH 1.1.1 / DSM 467 / LMG 4362 / NCIMB 8255 / S1</strain>
    </source>
</reference>
<evidence type="ECO:0000256" key="5">
    <source>
        <dbReference type="SAM" id="MobiDB-lite"/>
    </source>
</evidence>
<dbReference type="eggNOG" id="COG1309">
    <property type="taxonomic scope" value="Bacteria"/>
</dbReference>
<dbReference type="InterPro" id="IPR036271">
    <property type="entry name" value="Tet_transcr_reg_TetR-rel_C_sf"/>
</dbReference>
<dbReference type="GO" id="GO:0000976">
    <property type="term" value="F:transcription cis-regulatory region binding"/>
    <property type="evidence" value="ECO:0007669"/>
    <property type="project" value="TreeGrafter"/>
</dbReference>
<dbReference type="InterPro" id="IPR009057">
    <property type="entry name" value="Homeodomain-like_sf"/>
</dbReference>
<feature type="region of interest" description="Disordered" evidence="5">
    <location>
        <begin position="1"/>
        <end position="26"/>
    </location>
</feature>
<dbReference type="InterPro" id="IPR001647">
    <property type="entry name" value="HTH_TetR"/>
</dbReference>
<dbReference type="Pfam" id="PF16859">
    <property type="entry name" value="TetR_C_11"/>
    <property type="match status" value="1"/>
</dbReference>
<feature type="DNA-binding region" description="H-T-H motif" evidence="4">
    <location>
        <begin position="47"/>
        <end position="66"/>
    </location>
</feature>
<proteinExistence type="predicted"/>
<evidence type="ECO:0000313" key="7">
    <source>
        <dbReference type="EMBL" id="ABC23968.1"/>
    </source>
</evidence>
<dbReference type="SUPFAM" id="SSF48498">
    <property type="entry name" value="Tetracyclin repressor-like, C-terminal domain"/>
    <property type="match status" value="1"/>
</dbReference>
<dbReference type="InterPro" id="IPR050109">
    <property type="entry name" value="HTH-type_TetR-like_transc_reg"/>
</dbReference>
<name>Q2RPH7_RHORT</name>
<evidence type="ECO:0000256" key="4">
    <source>
        <dbReference type="PROSITE-ProRule" id="PRU00335"/>
    </source>
</evidence>